<reference evidence="1 2" key="1">
    <citation type="journal article" date="2012" name="New Phytol.">
        <title>Insight into trade-off between wood decay and parasitism from the genome of a fungal forest pathogen.</title>
        <authorList>
            <person name="Olson A."/>
            <person name="Aerts A."/>
            <person name="Asiegbu F."/>
            <person name="Belbahri L."/>
            <person name="Bouzid O."/>
            <person name="Broberg A."/>
            <person name="Canback B."/>
            <person name="Coutinho P.M."/>
            <person name="Cullen D."/>
            <person name="Dalman K."/>
            <person name="Deflorio G."/>
            <person name="van Diepen L.T."/>
            <person name="Dunand C."/>
            <person name="Duplessis S."/>
            <person name="Durling M."/>
            <person name="Gonthier P."/>
            <person name="Grimwood J."/>
            <person name="Fossdal C.G."/>
            <person name="Hansson D."/>
            <person name="Henrissat B."/>
            <person name="Hietala A."/>
            <person name="Himmelstrand K."/>
            <person name="Hoffmeister D."/>
            <person name="Hogberg N."/>
            <person name="James T.Y."/>
            <person name="Karlsson M."/>
            <person name="Kohler A."/>
            <person name="Kues U."/>
            <person name="Lee Y.H."/>
            <person name="Lin Y.C."/>
            <person name="Lind M."/>
            <person name="Lindquist E."/>
            <person name="Lombard V."/>
            <person name="Lucas S."/>
            <person name="Lunden K."/>
            <person name="Morin E."/>
            <person name="Murat C."/>
            <person name="Park J."/>
            <person name="Raffaello T."/>
            <person name="Rouze P."/>
            <person name="Salamov A."/>
            <person name="Schmutz J."/>
            <person name="Solheim H."/>
            <person name="Stahlberg J."/>
            <person name="Velez H."/>
            <person name="de Vries R.P."/>
            <person name="Wiebenga A."/>
            <person name="Woodward S."/>
            <person name="Yakovlev I."/>
            <person name="Garbelotto M."/>
            <person name="Martin F."/>
            <person name="Grigoriev I.V."/>
            <person name="Stenlid J."/>
        </authorList>
    </citation>
    <scope>NUCLEOTIDE SEQUENCE [LARGE SCALE GENOMIC DNA]</scope>
    <source>
        <strain evidence="1 2">TC 32-1</strain>
    </source>
</reference>
<evidence type="ECO:0000313" key="2">
    <source>
        <dbReference type="Proteomes" id="UP000030671"/>
    </source>
</evidence>
<protein>
    <submittedName>
        <fullName evidence="1">Uncharacterized protein</fullName>
    </submittedName>
</protein>
<proteinExistence type="predicted"/>
<name>W4JYG4_HETIT</name>
<dbReference type="Proteomes" id="UP000030671">
    <property type="component" value="Unassembled WGS sequence"/>
</dbReference>
<dbReference type="GeneID" id="20676357"/>
<dbReference type="EMBL" id="KI925461">
    <property type="protein sequence ID" value="ETW78612.1"/>
    <property type="molecule type" value="Genomic_DNA"/>
</dbReference>
<dbReference type="KEGG" id="hir:HETIRDRAFT_453242"/>
<dbReference type="InParanoid" id="W4JYG4"/>
<dbReference type="HOGENOM" id="CLU_2722538_0_0_1"/>
<dbReference type="RefSeq" id="XP_009548941.1">
    <property type="nucleotide sequence ID" value="XM_009550646.1"/>
</dbReference>
<accession>W4JYG4</accession>
<keyword evidence="2" id="KW-1185">Reference proteome</keyword>
<organism evidence="1 2">
    <name type="scientific">Heterobasidion irregulare (strain TC 32-1)</name>
    <dbReference type="NCBI Taxonomy" id="747525"/>
    <lineage>
        <taxon>Eukaryota</taxon>
        <taxon>Fungi</taxon>
        <taxon>Dikarya</taxon>
        <taxon>Basidiomycota</taxon>
        <taxon>Agaricomycotina</taxon>
        <taxon>Agaricomycetes</taxon>
        <taxon>Russulales</taxon>
        <taxon>Bondarzewiaceae</taxon>
        <taxon>Heterobasidion</taxon>
        <taxon>Heterobasidion annosum species complex</taxon>
    </lineage>
</organism>
<sequence>MYPYAVRSPTQSLAGEALPIYLVNTNAGHRWSSSAVADVSMRRARRLGMREYGSQEVGHADAFVGVTGHGDF</sequence>
<evidence type="ECO:0000313" key="1">
    <source>
        <dbReference type="EMBL" id="ETW78612.1"/>
    </source>
</evidence>
<dbReference type="AlphaFoldDB" id="W4JYG4"/>
<gene>
    <name evidence="1" type="ORF">HETIRDRAFT_453242</name>
</gene>